<feature type="non-terminal residue" evidence="2">
    <location>
        <position position="1"/>
    </location>
</feature>
<gene>
    <name evidence="2" type="ORF">OSTQU699_LOCUS1327</name>
</gene>
<sequence>VRRDPLKMRLNTGPFPLFVPVPAGYSPVPTKQFIGEWGPLDRPWPQRAFVRTCHDHDNPVNGGDDRLWHENCPHCIRISWEHGQWYNSREPEWLDRPGTEPTWPAAKPGEAAPSQWILEPKVETEEWP</sequence>
<accession>A0A8S1ILV3</accession>
<reference evidence="2" key="1">
    <citation type="submission" date="2020-12" db="EMBL/GenBank/DDBJ databases">
        <authorList>
            <person name="Iha C."/>
        </authorList>
    </citation>
    <scope>NUCLEOTIDE SEQUENCE</scope>
</reference>
<name>A0A8S1ILV3_9CHLO</name>
<comment type="caution">
    <text evidence="2">The sequence shown here is derived from an EMBL/GenBank/DDBJ whole genome shotgun (WGS) entry which is preliminary data.</text>
</comment>
<feature type="region of interest" description="Disordered" evidence="1">
    <location>
        <begin position="90"/>
        <end position="128"/>
    </location>
</feature>
<evidence type="ECO:0000313" key="2">
    <source>
        <dbReference type="EMBL" id="CAD7695957.1"/>
    </source>
</evidence>
<evidence type="ECO:0000256" key="1">
    <source>
        <dbReference type="SAM" id="MobiDB-lite"/>
    </source>
</evidence>
<dbReference type="AlphaFoldDB" id="A0A8S1ILV3"/>
<keyword evidence="3" id="KW-1185">Reference proteome</keyword>
<organism evidence="2 3">
    <name type="scientific">Ostreobium quekettii</name>
    <dbReference type="NCBI Taxonomy" id="121088"/>
    <lineage>
        <taxon>Eukaryota</taxon>
        <taxon>Viridiplantae</taxon>
        <taxon>Chlorophyta</taxon>
        <taxon>core chlorophytes</taxon>
        <taxon>Ulvophyceae</taxon>
        <taxon>TCBD clade</taxon>
        <taxon>Bryopsidales</taxon>
        <taxon>Ostreobineae</taxon>
        <taxon>Ostreobiaceae</taxon>
        <taxon>Ostreobium</taxon>
    </lineage>
</organism>
<feature type="non-terminal residue" evidence="2">
    <location>
        <position position="128"/>
    </location>
</feature>
<evidence type="ECO:0000313" key="3">
    <source>
        <dbReference type="Proteomes" id="UP000708148"/>
    </source>
</evidence>
<dbReference type="Proteomes" id="UP000708148">
    <property type="component" value="Unassembled WGS sequence"/>
</dbReference>
<dbReference type="EMBL" id="CAJHUC010000412">
    <property type="protein sequence ID" value="CAD7695957.1"/>
    <property type="molecule type" value="Genomic_DNA"/>
</dbReference>
<protein>
    <submittedName>
        <fullName evidence="2">Uncharacterized protein</fullName>
    </submittedName>
</protein>
<proteinExistence type="predicted"/>